<dbReference type="Pfam" id="PF11751">
    <property type="entry name" value="PorP_SprF"/>
    <property type="match status" value="1"/>
</dbReference>
<sequence length="316" mass="34820">MEGQDPYFSQYFSCPLSFNPALTGYIDGSHRLAVNFRNQWANISTPYQTAAVSFDTRILRKQLPQRDRWGLGVHAMYDVAAGGIYKNSYIALSTGFNKGLDEDGNQSIGIGIQAALGRNVVDFNKISFGNQFTSSGFDLSVPSGESINNRSVSFASVNAGILYNYADEAGNAFSFGASVFHLTSPRLNFFTAQNSRLSRRYVLHGSALLKTNEQDELFFSANFMQQARNTQAVIGGAYGWGVGNSGYHLYTGAWLRAGDALYPYTGLRTESFQVGISYDITNSDLSKSNGFTGSSEISLIWFFDQRNKGKIIPCFF</sequence>
<dbReference type="NCBIfam" id="TIGR03519">
    <property type="entry name" value="T9SS_PorP_fam"/>
    <property type="match status" value="1"/>
</dbReference>
<dbReference type="EMBL" id="AP029612">
    <property type="protein sequence ID" value="BFG70996.1"/>
    <property type="molecule type" value="Genomic_DNA"/>
</dbReference>
<dbReference type="InterPro" id="IPR019861">
    <property type="entry name" value="PorP/SprF_Bacteroidetes"/>
</dbReference>
<reference evidence="1" key="1">
    <citation type="submission" date="2024-02" db="EMBL/GenBank/DDBJ databases">
        <title>Sediminibacterium planktonica sp. nov. and Sediminibacterium longus sp. nov., isolated from surface lake and river water.</title>
        <authorList>
            <person name="Watanabe K."/>
            <person name="Takemine S."/>
            <person name="Ishii Y."/>
            <person name="Ogata Y."/>
            <person name="Shindo C."/>
            <person name="Suda W."/>
        </authorList>
    </citation>
    <scope>NUCLEOTIDE SEQUENCE</scope>
    <source>
        <strain evidence="1">KACHI17</strain>
    </source>
</reference>
<dbReference type="AlphaFoldDB" id="A0AAT9GKG5"/>
<proteinExistence type="predicted"/>
<evidence type="ECO:0008006" key="2">
    <source>
        <dbReference type="Google" id="ProtNLM"/>
    </source>
</evidence>
<accession>A0AAT9GKG5</accession>
<organism evidence="1">
    <name type="scientific">Sediminibacterium sp. KACHI17</name>
    <dbReference type="NCBI Taxonomy" id="1751071"/>
    <lineage>
        <taxon>Bacteria</taxon>
        <taxon>Pseudomonadati</taxon>
        <taxon>Bacteroidota</taxon>
        <taxon>Chitinophagia</taxon>
        <taxon>Chitinophagales</taxon>
        <taxon>Chitinophagaceae</taxon>
        <taxon>Sediminibacterium</taxon>
    </lineage>
</organism>
<name>A0AAT9GKG5_9BACT</name>
<gene>
    <name evidence="1" type="ORF">KACHI17_18770</name>
</gene>
<evidence type="ECO:0000313" key="1">
    <source>
        <dbReference type="EMBL" id="BFG70996.1"/>
    </source>
</evidence>
<protein>
    <recommendedName>
        <fullName evidence="2">Type IX secretion system membrane protein PorP/SprF</fullName>
    </recommendedName>
</protein>